<feature type="repeat" description="PPR" evidence="2">
    <location>
        <begin position="258"/>
        <end position="292"/>
    </location>
</feature>
<comment type="caution">
    <text evidence="3">The sequence shown here is derived from an EMBL/GenBank/DDBJ whole genome shotgun (WGS) entry which is preliminary data.</text>
</comment>
<dbReference type="Proteomes" id="UP001154282">
    <property type="component" value="Unassembled WGS sequence"/>
</dbReference>
<accession>A0AAV0RKN1</accession>
<sequence length="558" mass="63290">MAASRLVPRLHCLTNRLPLSPPSLISICYHCHQSVSIHCADDVHHDGGSNSSSSPPVEQSLAGSICSMVSESFWQQTSHASKSPPELVLGINPEDLSREQAITVVASLAEQEGSMVALSFFYWAIGFPKFRHFMRFYIVSATSVLGNKNFEVAHEVMRCMVRSFSEIGKLKESVNMVIEMRNQGLALSSRTMNYIIEIACQMGLFEYAEDVFDEMRVRDVCPDSTSYKLIALAYCRMGKMSVADRWLGDMVERGFIVDNATCTLMITAFCDEGLGNRAYWYFNKWIQMGLKPNLINFTALINGLCKRGSIKQAFETLEEMVQNGWKPNVYTHTVLIDGLCKKGWTEMAFRWFLKLVRSDNYKPNVHTYTSMINGYCQEHKLTRAEMLFSRMKEQGLVPNTNSYTCLINGHSKAGNFERAYELMDIMDSFTYGALISGLCKESKLDAARQLYDTMFDWGLSPSEVTRVTLAYEYFKQDDSATAIIIMERFEKKLWIRTATTLIRKLGSEKKVGIASLLFHKLLDKDTNVDRVTLAAFTTACYESNKYALVSDLSKRITR</sequence>
<keyword evidence="4" id="KW-1185">Reference proteome</keyword>
<evidence type="ECO:0000313" key="3">
    <source>
        <dbReference type="EMBL" id="CAI0556803.1"/>
    </source>
</evidence>
<reference evidence="3" key="1">
    <citation type="submission" date="2022-08" db="EMBL/GenBank/DDBJ databases">
        <authorList>
            <person name="Gutierrez-Valencia J."/>
        </authorList>
    </citation>
    <scope>NUCLEOTIDE SEQUENCE</scope>
</reference>
<evidence type="ECO:0000256" key="2">
    <source>
        <dbReference type="PROSITE-ProRule" id="PRU00708"/>
    </source>
</evidence>
<dbReference type="EMBL" id="CAMGYJ010000011">
    <property type="protein sequence ID" value="CAI0556803.1"/>
    <property type="molecule type" value="Genomic_DNA"/>
</dbReference>
<feature type="repeat" description="PPR" evidence="2">
    <location>
        <begin position="223"/>
        <end position="257"/>
    </location>
</feature>
<evidence type="ECO:0000313" key="4">
    <source>
        <dbReference type="Proteomes" id="UP001154282"/>
    </source>
</evidence>
<dbReference type="NCBIfam" id="TIGR00756">
    <property type="entry name" value="PPR"/>
    <property type="match status" value="6"/>
</dbReference>
<dbReference type="InterPro" id="IPR011990">
    <property type="entry name" value="TPR-like_helical_dom_sf"/>
</dbReference>
<feature type="repeat" description="PPR" evidence="2">
    <location>
        <begin position="364"/>
        <end position="398"/>
    </location>
</feature>
<organism evidence="3 4">
    <name type="scientific">Linum tenue</name>
    <dbReference type="NCBI Taxonomy" id="586396"/>
    <lineage>
        <taxon>Eukaryota</taxon>
        <taxon>Viridiplantae</taxon>
        <taxon>Streptophyta</taxon>
        <taxon>Embryophyta</taxon>
        <taxon>Tracheophyta</taxon>
        <taxon>Spermatophyta</taxon>
        <taxon>Magnoliopsida</taxon>
        <taxon>eudicotyledons</taxon>
        <taxon>Gunneridae</taxon>
        <taxon>Pentapetalae</taxon>
        <taxon>rosids</taxon>
        <taxon>fabids</taxon>
        <taxon>Malpighiales</taxon>
        <taxon>Linaceae</taxon>
        <taxon>Linum</taxon>
    </lineage>
</organism>
<name>A0AAV0RKN1_9ROSI</name>
<dbReference type="Pfam" id="PF01535">
    <property type="entry name" value="PPR"/>
    <property type="match status" value="3"/>
</dbReference>
<evidence type="ECO:0008006" key="5">
    <source>
        <dbReference type="Google" id="ProtNLM"/>
    </source>
</evidence>
<feature type="repeat" description="PPR" evidence="2">
    <location>
        <begin position="328"/>
        <end position="363"/>
    </location>
</feature>
<dbReference type="PANTHER" id="PTHR47942:SF30">
    <property type="entry name" value="OS11G0607100 PROTEIN"/>
    <property type="match status" value="1"/>
</dbReference>
<proteinExistence type="predicted"/>
<dbReference type="InterPro" id="IPR002885">
    <property type="entry name" value="PPR_rpt"/>
</dbReference>
<dbReference type="InterPro" id="IPR051222">
    <property type="entry name" value="PPR/CCM1_RNA-binding"/>
</dbReference>
<feature type="repeat" description="PPR" evidence="2">
    <location>
        <begin position="293"/>
        <end position="327"/>
    </location>
</feature>
<dbReference type="PROSITE" id="PS51375">
    <property type="entry name" value="PPR"/>
    <property type="match status" value="7"/>
</dbReference>
<dbReference type="Gene3D" id="1.25.40.10">
    <property type="entry name" value="Tetratricopeptide repeat domain"/>
    <property type="match status" value="4"/>
</dbReference>
<feature type="repeat" description="PPR" evidence="2">
    <location>
        <begin position="188"/>
        <end position="222"/>
    </location>
</feature>
<evidence type="ECO:0000256" key="1">
    <source>
        <dbReference type="ARBA" id="ARBA00022737"/>
    </source>
</evidence>
<dbReference type="Pfam" id="PF13041">
    <property type="entry name" value="PPR_2"/>
    <property type="match status" value="3"/>
</dbReference>
<feature type="repeat" description="PPR" evidence="2">
    <location>
        <begin position="427"/>
        <end position="461"/>
    </location>
</feature>
<dbReference type="SUPFAM" id="SSF81901">
    <property type="entry name" value="HCP-like"/>
    <property type="match status" value="1"/>
</dbReference>
<dbReference type="PANTHER" id="PTHR47942">
    <property type="entry name" value="TETRATRICOPEPTIDE REPEAT (TPR)-LIKE SUPERFAMILY PROTEIN-RELATED"/>
    <property type="match status" value="1"/>
</dbReference>
<protein>
    <recommendedName>
        <fullName evidence="5">Pentatricopeptide repeat-containing protein</fullName>
    </recommendedName>
</protein>
<gene>
    <name evidence="3" type="ORF">LITE_LOCUS48102</name>
</gene>
<dbReference type="AlphaFoldDB" id="A0AAV0RKN1"/>
<keyword evidence="1" id="KW-0677">Repeat</keyword>